<dbReference type="AlphaFoldDB" id="A0A0H2R298"/>
<gene>
    <name evidence="10" type="ORF">SCHPADRAFT_806286</name>
</gene>
<dbReference type="InterPro" id="IPR027417">
    <property type="entry name" value="P-loop_NTPase"/>
</dbReference>
<dbReference type="InParanoid" id="A0A0H2R298"/>
<dbReference type="PANTHER" id="PTHR13710:SF120">
    <property type="entry name" value="BIFUNCTIONAL 3'-5' EXONUCLEASE_ATP-DEPENDENT HELICASE WRN"/>
    <property type="match status" value="1"/>
</dbReference>
<dbReference type="GO" id="GO:0005524">
    <property type="term" value="F:ATP binding"/>
    <property type="evidence" value="ECO:0007669"/>
    <property type="project" value="UniProtKB-KW"/>
</dbReference>
<dbReference type="SUPFAM" id="SSF52540">
    <property type="entry name" value="P-loop containing nucleoside triphosphate hydrolases"/>
    <property type="match status" value="1"/>
</dbReference>
<dbReference type="GO" id="GO:0005737">
    <property type="term" value="C:cytoplasm"/>
    <property type="evidence" value="ECO:0007669"/>
    <property type="project" value="TreeGrafter"/>
</dbReference>
<feature type="coiled-coil region" evidence="6">
    <location>
        <begin position="484"/>
        <end position="511"/>
    </location>
</feature>
<accession>A0A0H2R298</accession>
<keyword evidence="2" id="KW-0547">Nucleotide-binding</keyword>
<dbReference type="Pfam" id="PF00270">
    <property type="entry name" value="DEAD"/>
    <property type="match status" value="1"/>
</dbReference>
<feature type="domain" description="Helicase C-terminal" evidence="9">
    <location>
        <begin position="246"/>
        <end position="394"/>
    </location>
</feature>
<feature type="domain" description="Helicase ATP-binding" evidence="8">
    <location>
        <begin position="31"/>
        <end position="207"/>
    </location>
</feature>
<dbReference type="GO" id="GO:0043138">
    <property type="term" value="F:3'-5' DNA helicase activity"/>
    <property type="evidence" value="ECO:0007669"/>
    <property type="project" value="UniProtKB-EC"/>
</dbReference>
<organism evidence="10 11">
    <name type="scientific">Schizopora paradoxa</name>
    <dbReference type="NCBI Taxonomy" id="27342"/>
    <lineage>
        <taxon>Eukaryota</taxon>
        <taxon>Fungi</taxon>
        <taxon>Dikarya</taxon>
        <taxon>Basidiomycota</taxon>
        <taxon>Agaricomycotina</taxon>
        <taxon>Agaricomycetes</taxon>
        <taxon>Hymenochaetales</taxon>
        <taxon>Schizoporaceae</taxon>
        <taxon>Schizopora</taxon>
    </lineage>
</organism>
<dbReference type="GO" id="GO:0009378">
    <property type="term" value="F:four-way junction helicase activity"/>
    <property type="evidence" value="ECO:0007669"/>
    <property type="project" value="TreeGrafter"/>
</dbReference>
<feature type="region of interest" description="Disordered" evidence="7">
    <location>
        <begin position="372"/>
        <end position="393"/>
    </location>
</feature>
<evidence type="ECO:0000256" key="1">
    <source>
        <dbReference type="ARBA" id="ARBA00005446"/>
    </source>
</evidence>
<dbReference type="EMBL" id="KQ086306">
    <property type="protein sequence ID" value="KLO05452.1"/>
    <property type="molecule type" value="Genomic_DNA"/>
</dbReference>
<evidence type="ECO:0000259" key="9">
    <source>
        <dbReference type="PROSITE" id="PS51194"/>
    </source>
</evidence>
<keyword evidence="6" id="KW-0175">Coiled coil</keyword>
<evidence type="ECO:0000256" key="6">
    <source>
        <dbReference type="SAM" id="Coils"/>
    </source>
</evidence>
<dbReference type="Gene3D" id="3.40.50.300">
    <property type="entry name" value="P-loop containing nucleotide triphosphate hydrolases"/>
    <property type="match status" value="2"/>
</dbReference>
<evidence type="ECO:0000259" key="8">
    <source>
        <dbReference type="PROSITE" id="PS51192"/>
    </source>
</evidence>
<dbReference type="GO" id="GO:0003676">
    <property type="term" value="F:nucleic acid binding"/>
    <property type="evidence" value="ECO:0007669"/>
    <property type="project" value="InterPro"/>
</dbReference>
<evidence type="ECO:0000256" key="5">
    <source>
        <dbReference type="ARBA" id="ARBA00034808"/>
    </source>
</evidence>
<dbReference type="PROSITE" id="PS51192">
    <property type="entry name" value="HELICASE_ATP_BIND_1"/>
    <property type="match status" value="1"/>
</dbReference>
<dbReference type="GO" id="GO:0000724">
    <property type="term" value="P:double-strand break repair via homologous recombination"/>
    <property type="evidence" value="ECO:0007669"/>
    <property type="project" value="TreeGrafter"/>
</dbReference>
<evidence type="ECO:0000313" key="10">
    <source>
        <dbReference type="EMBL" id="KLO05452.1"/>
    </source>
</evidence>
<dbReference type="PANTHER" id="PTHR13710">
    <property type="entry name" value="DNA HELICASE RECQ FAMILY MEMBER"/>
    <property type="match status" value="1"/>
</dbReference>
<dbReference type="OrthoDB" id="2499463at2759"/>
<dbReference type="GO" id="GO:0005634">
    <property type="term" value="C:nucleus"/>
    <property type="evidence" value="ECO:0007669"/>
    <property type="project" value="TreeGrafter"/>
</dbReference>
<dbReference type="InterPro" id="IPR001650">
    <property type="entry name" value="Helicase_C-like"/>
</dbReference>
<feature type="non-terminal residue" evidence="10">
    <location>
        <position position="1"/>
    </location>
</feature>
<keyword evidence="10" id="KW-0378">Hydrolase</keyword>
<comment type="similarity">
    <text evidence="1">Belongs to the helicase family. RecQ subfamily.</text>
</comment>
<dbReference type="SMART" id="SM00487">
    <property type="entry name" value="DEXDc"/>
    <property type="match status" value="1"/>
</dbReference>
<dbReference type="Proteomes" id="UP000053477">
    <property type="component" value="Unassembled WGS sequence"/>
</dbReference>
<keyword evidence="11" id="KW-1185">Reference proteome</keyword>
<dbReference type="GO" id="GO:0016787">
    <property type="term" value="F:hydrolase activity"/>
    <property type="evidence" value="ECO:0007669"/>
    <property type="project" value="UniProtKB-KW"/>
</dbReference>
<evidence type="ECO:0000256" key="7">
    <source>
        <dbReference type="SAM" id="MobiDB-lite"/>
    </source>
</evidence>
<name>A0A0H2R298_9AGAM</name>
<evidence type="ECO:0000256" key="2">
    <source>
        <dbReference type="ARBA" id="ARBA00022741"/>
    </source>
</evidence>
<protein>
    <recommendedName>
        <fullName evidence="5">DNA 3'-5' helicase</fullName>
        <ecNumber evidence="5">5.6.2.4</ecNumber>
    </recommendedName>
</protein>
<keyword evidence="3" id="KW-0067">ATP-binding</keyword>
<evidence type="ECO:0000256" key="3">
    <source>
        <dbReference type="ARBA" id="ARBA00022840"/>
    </source>
</evidence>
<feature type="non-terminal residue" evidence="10">
    <location>
        <position position="512"/>
    </location>
</feature>
<dbReference type="PROSITE" id="PS51194">
    <property type="entry name" value="HELICASE_CTER"/>
    <property type="match status" value="1"/>
</dbReference>
<dbReference type="STRING" id="27342.A0A0H2R298"/>
<dbReference type="InterPro" id="IPR014001">
    <property type="entry name" value="Helicase_ATP-bd"/>
</dbReference>
<evidence type="ECO:0000256" key="4">
    <source>
        <dbReference type="ARBA" id="ARBA00034617"/>
    </source>
</evidence>
<dbReference type="Pfam" id="PF00271">
    <property type="entry name" value="Helicase_C"/>
    <property type="match status" value="1"/>
</dbReference>
<dbReference type="EC" id="5.6.2.4" evidence="5"/>
<sequence length="512" mass="57285">GYNSFMARLEMKAATESATGMVPYEWQLDVAECLILRVNSIVIAGTSAGKTLPFVMPLFLKETKGKMVIIISPLIALQHDQERKFLEMGLKVKAINRVTLSKDPGVFKSVRKDGVQVLLMSPEVALNNDEFLKLLDTPSFADDILAFEIDECHCILEWGESFRTCYADLAKLRAHVPLGVPMLATSATLTPVGIELVARSLHFDLSATFLLNLGNDRPNITPSIRFIKSEADLSSLDFVLSGGKTDTTEGLVKTIVFANERQLTLAVCQYLRDRLPEAQYDAIDYFNALRTPYAKKKVINAFRQGEIRVMVASDAFSLGNDDPNVGRVVQFGVPDSLTVWHQRAGRAGRSPAIQAEAIMLVQSSVVQTVKQTAKSNAAKRKKDNPKPVPKADLESVNYRRKVEPALREYITSTDCRRDTIDTYFDNPPALVKWRVEVKEREPYKSCCFTADGILPDDVLEKLAGLVRVRSIGELVSEAPMWMFARELGAELLEILKRVDNEEKERKEKNKKR</sequence>
<reference evidence="10 11" key="1">
    <citation type="submission" date="2015-04" db="EMBL/GenBank/DDBJ databases">
        <title>Complete genome sequence of Schizopora paradoxa KUC8140, a cosmopolitan wood degrader in East Asia.</title>
        <authorList>
            <consortium name="DOE Joint Genome Institute"/>
            <person name="Min B."/>
            <person name="Park H."/>
            <person name="Jang Y."/>
            <person name="Kim J.-J."/>
            <person name="Kim K.H."/>
            <person name="Pangilinan J."/>
            <person name="Lipzen A."/>
            <person name="Riley R."/>
            <person name="Grigoriev I.V."/>
            <person name="Spatafora J.W."/>
            <person name="Choi I.-G."/>
        </authorList>
    </citation>
    <scope>NUCLEOTIDE SEQUENCE [LARGE SCALE GENOMIC DNA]</scope>
    <source>
        <strain evidence="10 11">KUC8140</strain>
    </source>
</reference>
<dbReference type="InterPro" id="IPR011545">
    <property type="entry name" value="DEAD/DEAH_box_helicase_dom"/>
</dbReference>
<dbReference type="GO" id="GO:0005694">
    <property type="term" value="C:chromosome"/>
    <property type="evidence" value="ECO:0007669"/>
    <property type="project" value="TreeGrafter"/>
</dbReference>
<proteinExistence type="inferred from homology"/>
<evidence type="ECO:0000313" key="11">
    <source>
        <dbReference type="Proteomes" id="UP000053477"/>
    </source>
</evidence>
<dbReference type="SMART" id="SM00490">
    <property type="entry name" value="HELICc"/>
    <property type="match status" value="1"/>
</dbReference>
<comment type="catalytic activity">
    <reaction evidence="4">
        <text>Couples ATP hydrolysis with the unwinding of duplex DNA by translocating in the 3'-5' direction.</text>
        <dbReference type="EC" id="5.6.2.4"/>
    </reaction>
</comment>